<name>A0AAD7DKH7_MYCRO</name>
<keyword evidence="3" id="KW-1185">Reference proteome</keyword>
<evidence type="ECO:0000313" key="2">
    <source>
        <dbReference type="EMBL" id="KAJ7693885.1"/>
    </source>
</evidence>
<evidence type="ECO:0000313" key="3">
    <source>
        <dbReference type="Proteomes" id="UP001221757"/>
    </source>
</evidence>
<feature type="region of interest" description="Disordered" evidence="1">
    <location>
        <begin position="1"/>
        <end position="23"/>
    </location>
</feature>
<comment type="caution">
    <text evidence="2">The sequence shown here is derived from an EMBL/GenBank/DDBJ whole genome shotgun (WGS) entry which is preliminary data.</text>
</comment>
<proteinExistence type="predicted"/>
<evidence type="ECO:0000256" key="1">
    <source>
        <dbReference type="SAM" id="MobiDB-lite"/>
    </source>
</evidence>
<reference evidence="2" key="1">
    <citation type="submission" date="2023-03" db="EMBL/GenBank/DDBJ databases">
        <title>Massive genome expansion in bonnet fungi (Mycena s.s.) driven by repeated elements and novel gene families across ecological guilds.</title>
        <authorList>
            <consortium name="Lawrence Berkeley National Laboratory"/>
            <person name="Harder C.B."/>
            <person name="Miyauchi S."/>
            <person name="Viragh M."/>
            <person name="Kuo A."/>
            <person name="Thoen E."/>
            <person name="Andreopoulos B."/>
            <person name="Lu D."/>
            <person name="Skrede I."/>
            <person name="Drula E."/>
            <person name="Henrissat B."/>
            <person name="Morin E."/>
            <person name="Kohler A."/>
            <person name="Barry K."/>
            <person name="LaButti K."/>
            <person name="Morin E."/>
            <person name="Salamov A."/>
            <person name="Lipzen A."/>
            <person name="Mereny Z."/>
            <person name="Hegedus B."/>
            <person name="Baldrian P."/>
            <person name="Stursova M."/>
            <person name="Weitz H."/>
            <person name="Taylor A."/>
            <person name="Grigoriev I.V."/>
            <person name="Nagy L.G."/>
            <person name="Martin F."/>
            <person name="Kauserud H."/>
        </authorList>
    </citation>
    <scope>NUCLEOTIDE SEQUENCE</scope>
    <source>
        <strain evidence="2">CBHHK067</strain>
    </source>
</reference>
<dbReference type="AlphaFoldDB" id="A0AAD7DKH7"/>
<gene>
    <name evidence="2" type="ORF">B0H17DRAFT_1132267</name>
</gene>
<sequence length="222" mass="24184">MRRDIRRAPSPRLSPDSGGAHRPATVALPACYEREGTSLEHAGTSILLAHAEGPIARATHAERSRCTQGVDGAPLAATSLQRYSVQSLSYSPARQRFRAGTPRASSEWPPLMLLGEPALTRAYKLAGARGCNAAVCDARQVCTAPTCGEPRPRQPRRLAAVGRKPLPVLKALDTWLCVRTVHTTVNTLLHDAFLNELLPKSDGADVPIRRYMFHLTLLLDRL</sequence>
<accession>A0AAD7DKH7</accession>
<dbReference type="EMBL" id="JARKIE010000044">
    <property type="protein sequence ID" value="KAJ7693885.1"/>
    <property type="molecule type" value="Genomic_DNA"/>
</dbReference>
<dbReference type="Proteomes" id="UP001221757">
    <property type="component" value="Unassembled WGS sequence"/>
</dbReference>
<organism evidence="2 3">
    <name type="scientific">Mycena rosella</name>
    <name type="common">Pink bonnet</name>
    <name type="synonym">Agaricus rosellus</name>
    <dbReference type="NCBI Taxonomy" id="1033263"/>
    <lineage>
        <taxon>Eukaryota</taxon>
        <taxon>Fungi</taxon>
        <taxon>Dikarya</taxon>
        <taxon>Basidiomycota</taxon>
        <taxon>Agaricomycotina</taxon>
        <taxon>Agaricomycetes</taxon>
        <taxon>Agaricomycetidae</taxon>
        <taxon>Agaricales</taxon>
        <taxon>Marasmiineae</taxon>
        <taxon>Mycenaceae</taxon>
        <taxon>Mycena</taxon>
    </lineage>
</organism>
<protein>
    <submittedName>
        <fullName evidence="2">Uncharacterized protein</fullName>
    </submittedName>
</protein>